<dbReference type="RefSeq" id="WP_075078335.1">
    <property type="nucleotide sequence ID" value="NZ_BDCO01000002.1"/>
</dbReference>
<reference evidence="2" key="1">
    <citation type="journal article" date="2017" name="Genome Announc.">
        <title>Draft Genome Sequence of Terrimicrobium sacchariphilum NM-5T, a Facultative Anaerobic Soil Bacterium of the Class Spartobacteria.</title>
        <authorList>
            <person name="Qiu Y.L."/>
            <person name="Tourlousse D.M."/>
            <person name="Matsuura N."/>
            <person name="Ohashi A."/>
            <person name="Sekiguchi Y."/>
        </authorList>
    </citation>
    <scope>NUCLEOTIDE SEQUENCE [LARGE SCALE GENOMIC DNA]</scope>
    <source>
        <strain evidence="2">NM-5</strain>
    </source>
</reference>
<sequence length="114" mass="12457">MSFQQIERIVAFDSMQVGALLGTALEWFGETVPDGAESIRTIGAFWDDEGRTRIRAASLVDGTISGIPLADGRVAFQCLWQSDLVDAWQEGLFPGVVELTTEELSALRVVEVEP</sequence>
<dbReference type="Proteomes" id="UP000076023">
    <property type="component" value="Unassembled WGS sequence"/>
</dbReference>
<proteinExistence type="predicted"/>
<keyword evidence="2" id="KW-1185">Reference proteome</keyword>
<comment type="caution">
    <text evidence="1">The sequence shown here is derived from an EMBL/GenBank/DDBJ whole genome shotgun (WGS) entry which is preliminary data.</text>
</comment>
<name>A0A146G6D5_TERSA</name>
<gene>
    <name evidence="1" type="ORF">TSACC_2903</name>
</gene>
<dbReference type="STRING" id="690879.TSACC_2903"/>
<protein>
    <submittedName>
        <fullName evidence="1">Uncharacterized protein</fullName>
    </submittedName>
</protein>
<accession>A0A146G6D5</accession>
<organism evidence="1 2">
    <name type="scientific">Terrimicrobium sacchariphilum</name>
    <dbReference type="NCBI Taxonomy" id="690879"/>
    <lineage>
        <taxon>Bacteria</taxon>
        <taxon>Pseudomonadati</taxon>
        <taxon>Verrucomicrobiota</taxon>
        <taxon>Terrimicrobiia</taxon>
        <taxon>Terrimicrobiales</taxon>
        <taxon>Terrimicrobiaceae</taxon>
        <taxon>Terrimicrobium</taxon>
    </lineage>
</organism>
<evidence type="ECO:0000313" key="2">
    <source>
        <dbReference type="Proteomes" id="UP000076023"/>
    </source>
</evidence>
<dbReference type="AlphaFoldDB" id="A0A146G6D5"/>
<dbReference type="InParanoid" id="A0A146G6D5"/>
<dbReference type="EMBL" id="BDCO01000002">
    <property type="protein sequence ID" value="GAT32504.1"/>
    <property type="molecule type" value="Genomic_DNA"/>
</dbReference>
<evidence type="ECO:0000313" key="1">
    <source>
        <dbReference type="EMBL" id="GAT32504.1"/>
    </source>
</evidence>